<dbReference type="EMBL" id="JARO02015990">
    <property type="protein sequence ID" value="KPP57596.1"/>
    <property type="molecule type" value="Genomic_DNA"/>
</dbReference>
<evidence type="ECO:0000313" key="2">
    <source>
        <dbReference type="Proteomes" id="UP000034805"/>
    </source>
</evidence>
<evidence type="ECO:0000313" key="1">
    <source>
        <dbReference type="EMBL" id="KPP57596.1"/>
    </source>
</evidence>
<feature type="non-terminal residue" evidence="1">
    <location>
        <position position="1"/>
    </location>
</feature>
<dbReference type="AlphaFoldDB" id="A0A0P7UC52"/>
<sequence>KANPPVDTYSWFKKNGTEISQRGSWHKYNVTNIRPEDNGLMNTSIMSVILSGDIVEGSSVTLTCNSTK</sequence>
<gene>
    <name evidence="1" type="ORF">Z043_124661</name>
</gene>
<protein>
    <recommendedName>
        <fullName evidence="3">Ig-like domain-containing protein</fullName>
    </recommendedName>
</protein>
<accession>A0A0P7UC52</accession>
<reference evidence="1 2" key="1">
    <citation type="submission" date="2015-08" db="EMBL/GenBank/DDBJ databases">
        <title>The genome of the Asian arowana (Scleropages formosus).</title>
        <authorList>
            <person name="Tan M.H."/>
            <person name="Gan H.M."/>
            <person name="Croft L.J."/>
            <person name="Austin C.M."/>
        </authorList>
    </citation>
    <scope>NUCLEOTIDE SEQUENCE [LARGE SCALE GENOMIC DNA]</scope>
    <source>
        <strain evidence="1">Aro1</strain>
    </source>
</reference>
<organism evidence="1 2">
    <name type="scientific">Scleropages formosus</name>
    <name type="common">Asian bonytongue</name>
    <name type="synonym">Osteoglossum formosum</name>
    <dbReference type="NCBI Taxonomy" id="113540"/>
    <lineage>
        <taxon>Eukaryota</taxon>
        <taxon>Metazoa</taxon>
        <taxon>Chordata</taxon>
        <taxon>Craniata</taxon>
        <taxon>Vertebrata</taxon>
        <taxon>Euteleostomi</taxon>
        <taxon>Actinopterygii</taxon>
        <taxon>Neopterygii</taxon>
        <taxon>Teleostei</taxon>
        <taxon>Osteoglossocephala</taxon>
        <taxon>Osteoglossomorpha</taxon>
        <taxon>Osteoglossiformes</taxon>
        <taxon>Osteoglossidae</taxon>
        <taxon>Scleropages</taxon>
    </lineage>
</organism>
<dbReference type="Proteomes" id="UP000034805">
    <property type="component" value="Unassembled WGS sequence"/>
</dbReference>
<comment type="caution">
    <text evidence="1">The sequence shown here is derived from an EMBL/GenBank/DDBJ whole genome shotgun (WGS) entry which is preliminary data.</text>
</comment>
<name>A0A0P7UC52_SCLFO</name>
<evidence type="ECO:0008006" key="3">
    <source>
        <dbReference type="Google" id="ProtNLM"/>
    </source>
</evidence>
<proteinExistence type="predicted"/>